<gene>
    <name evidence="2" type="ORF">Q2T52_21245</name>
</gene>
<comment type="caution">
    <text evidence="2">The sequence shown here is derived from an EMBL/GenBank/DDBJ whole genome shotgun (WGS) entry which is preliminary data.</text>
</comment>
<feature type="transmembrane region" description="Helical" evidence="1">
    <location>
        <begin position="88"/>
        <end position="109"/>
    </location>
</feature>
<protein>
    <submittedName>
        <fullName evidence="2">DUF1003 domain-containing protein</fullName>
    </submittedName>
</protein>
<accession>A0ABT8T1X0</accession>
<sequence length="184" mass="20442">MLDQSSPTYDPSPSGADAMTRTLDHNIAALLARRKRDTVEVSFQDKLADIITGFAGSMVFVYLHLAIFGVWILINVGILPLVKPFDPSLVVLAMVASVEAIFLSTFVLISQNRMAAADDKRADLNLQISLLHEHETTRLLALVAEMAQQMNIRTSLDAEIAELTRDVHPEKVMDKIEREKEAKL</sequence>
<evidence type="ECO:0000313" key="3">
    <source>
        <dbReference type="Proteomes" id="UP001169006"/>
    </source>
</evidence>
<name>A0ABT8T1X0_9HYPH</name>
<dbReference type="InterPro" id="IPR010406">
    <property type="entry name" value="DUF1003"/>
</dbReference>
<keyword evidence="1" id="KW-1133">Transmembrane helix</keyword>
<evidence type="ECO:0000313" key="2">
    <source>
        <dbReference type="EMBL" id="MDO1584620.1"/>
    </source>
</evidence>
<dbReference type="Proteomes" id="UP001169006">
    <property type="component" value="Unassembled WGS sequence"/>
</dbReference>
<dbReference type="RefSeq" id="WP_302078862.1">
    <property type="nucleotide sequence ID" value="NZ_JAUKWQ010000009.1"/>
</dbReference>
<keyword evidence="1" id="KW-0812">Transmembrane</keyword>
<keyword evidence="3" id="KW-1185">Reference proteome</keyword>
<evidence type="ECO:0000256" key="1">
    <source>
        <dbReference type="SAM" id="Phobius"/>
    </source>
</evidence>
<organism evidence="2 3">
    <name type="scientific">Rhizobium oryzicola</name>
    <dbReference type="NCBI Taxonomy" id="1232668"/>
    <lineage>
        <taxon>Bacteria</taxon>
        <taxon>Pseudomonadati</taxon>
        <taxon>Pseudomonadota</taxon>
        <taxon>Alphaproteobacteria</taxon>
        <taxon>Hyphomicrobiales</taxon>
        <taxon>Rhizobiaceae</taxon>
        <taxon>Rhizobium/Agrobacterium group</taxon>
        <taxon>Rhizobium</taxon>
    </lineage>
</organism>
<keyword evidence="1" id="KW-0472">Membrane</keyword>
<reference evidence="2" key="1">
    <citation type="journal article" date="2015" name="Int. J. Syst. Evol. Microbiol.">
        <title>Rhizobium oryzicola sp. nov., potential plant-growth-promoting endophytic bacteria isolated from rice roots.</title>
        <authorList>
            <person name="Zhang X.X."/>
            <person name="Gao J.S."/>
            <person name="Cao Y.H."/>
            <person name="Sheirdil R.A."/>
            <person name="Wang X.C."/>
            <person name="Zhang L."/>
        </authorList>
    </citation>
    <scope>NUCLEOTIDE SEQUENCE</scope>
    <source>
        <strain evidence="2">05753</strain>
    </source>
</reference>
<dbReference type="EMBL" id="JAUKWQ010000009">
    <property type="protein sequence ID" value="MDO1584620.1"/>
    <property type="molecule type" value="Genomic_DNA"/>
</dbReference>
<proteinExistence type="predicted"/>
<dbReference type="Pfam" id="PF06210">
    <property type="entry name" value="DUF1003"/>
    <property type="match status" value="1"/>
</dbReference>
<feature type="transmembrane region" description="Helical" evidence="1">
    <location>
        <begin position="59"/>
        <end position="82"/>
    </location>
</feature>
<reference evidence="2" key="2">
    <citation type="submission" date="2023-07" db="EMBL/GenBank/DDBJ databases">
        <authorList>
            <person name="Sun H."/>
        </authorList>
    </citation>
    <scope>NUCLEOTIDE SEQUENCE</scope>
    <source>
        <strain evidence="2">05753</strain>
    </source>
</reference>